<evidence type="ECO:0000256" key="9">
    <source>
        <dbReference type="ARBA" id="ARBA00023436"/>
    </source>
</evidence>
<keyword evidence="5" id="KW-0255">Endonuclease</keyword>
<evidence type="ECO:0000256" key="2">
    <source>
        <dbReference type="ARBA" id="ARBA00005522"/>
    </source>
</evidence>
<keyword evidence="3" id="KW-0540">Nuclease</keyword>
<dbReference type="GO" id="GO:0003723">
    <property type="term" value="F:RNA binding"/>
    <property type="evidence" value="ECO:0007669"/>
    <property type="project" value="UniProtKB-KW"/>
</dbReference>
<comment type="function">
    <text evidence="9">Involved in intercistronic processing of primary transcripts from chloroplast operons. The endonucleolytic activity of the enzyme depends on the number of phosphates at the 5' end, is inhibited by structured RNA, and preferentially cleaves A/U-rich sequences.</text>
</comment>
<keyword evidence="12" id="KW-1185">Reference proteome</keyword>
<comment type="similarity">
    <text evidence="2">Belongs to the RNase E/G family.</text>
</comment>
<evidence type="ECO:0000313" key="12">
    <source>
        <dbReference type="Proteomes" id="UP000652761"/>
    </source>
</evidence>
<keyword evidence="6" id="KW-0378">Hydrolase</keyword>
<dbReference type="PANTHER" id="PTHR30001:SF1">
    <property type="entry name" value="RIBONUCLEASE E_G-LIKE PROTEIN, CHLOROPLASTIC"/>
    <property type="match status" value="1"/>
</dbReference>
<evidence type="ECO:0000256" key="8">
    <source>
        <dbReference type="ARBA" id="ARBA00022884"/>
    </source>
</evidence>
<evidence type="ECO:0000313" key="11">
    <source>
        <dbReference type="EMBL" id="MQL94084.1"/>
    </source>
</evidence>
<dbReference type="OrthoDB" id="6123450at2759"/>
<dbReference type="InterPro" id="IPR019307">
    <property type="entry name" value="RNA-bd_AU-1/RNase_E/G"/>
</dbReference>
<reference evidence="11" key="1">
    <citation type="submission" date="2017-07" db="EMBL/GenBank/DDBJ databases">
        <title>Taro Niue Genome Assembly and Annotation.</title>
        <authorList>
            <person name="Atibalentja N."/>
            <person name="Keating K."/>
            <person name="Fields C.J."/>
        </authorList>
    </citation>
    <scope>NUCLEOTIDE SEQUENCE</scope>
    <source>
        <strain evidence="11">Niue_2</strain>
        <tissue evidence="11">Leaf</tissue>
    </source>
</reference>
<dbReference type="InterPro" id="IPR004659">
    <property type="entry name" value="RNase_E/G"/>
</dbReference>
<comment type="cofactor">
    <cofactor evidence="1">
        <name>Mg(2+)</name>
        <dbReference type="ChEBI" id="CHEBI:18420"/>
    </cofactor>
</comment>
<dbReference type="GO" id="GO:0005737">
    <property type="term" value="C:cytoplasm"/>
    <property type="evidence" value="ECO:0007669"/>
    <property type="project" value="TreeGrafter"/>
</dbReference>
<feature type="domain" description="RNA-binding protein AU-1/Ribonuclease E/G" evidence="10">
    <location>
        <begin position="99"/>
        <end position="243"/>
    </location>
</feature>
<keyword evidence="8" id="KW-0694">RNA-binding</keyword>
<protein>
    <recommendedName>
        <fullName evidence="10">RNA-binding protein AU-1/Ribonuclease E/G domain-containing protein</fullName>
    </recommendedName>
</protein>
<keyword evidence="4" id="KW-0479">Metal-binding</keyword>
<comment type="caution">
    <text evidence="11">The sequence shown here is derived from an EMBL/GenBank/DDBJ whole genome shotgun (WGS) entry which is preliminary data.</text>
</comment>
<sequence>MLTAGSSAVNMWLTAKSIAVNILLMTRLWPSTWVNVKYVVVKMVLTTRYVDVNLVMAQVQEDENNEVEEVQSLVAAVWTSLEGGRVSSFIRQARFILSTRCNRIGVSKKITGVERTRLRVIAKTLQPPGLGLTVRTVAAGHSLEELQKDLEGLLSTWKGIVEHAKSAAVAADEGVEGAVPVLLHRAMGQTLSVVQDYFNEKVTSYLQEIAPNLCDRVVLHNKRKPIFDEYGIEEEIDNILSKRCLALAQAG</sequence>
<keyword evidence="7" id="KW-0460">Magnesium</keyword>
<accession>A0A843VLH8</accession>
<evidence type="ECO:0000256" key="7">
    <source>
        <dbReference type="ARBA" id="ARBA00022842"/>
    </source>
</evidence>
<dbReference type="Pfam" id="PF10150">
    <property type="entry name" value="RNase_E_G"/>
    <property type="match status" value="1"/>
</dbReference>
<proteinExistence type="inferred from homology"/>
<evidence type="ECO:0000256" key="1">
    <source>
        <dbReference type="ARBA" id="ARBA00001946"/>
    </source>
</evidence>
<evidence type="ECO:0000256" key="6">
    <source>
        <dbReference type="ARBA" id="ARBA00022801"/>
    </source>
</evidence>
<dbReference type="GO" id="GO:0004519">
    <property type="term" value="F:endonuclease activity"/>
    <property type="evidence" value="ECO:0007669"/>
    <property type="project" value="UniProtKB-KW"/>
</dbReference>
<dbReference type="GO" id="GO:0046872">
    <property type="term" value="F:metal ion binding"/>
    <property type="evidence" value="ECO:0007669"/>
    <property type="project" value="UniProtKB-KW"/>
</dbReference>
<dbReference type="PANTHER" id="PTHR30001">
    <property type="entry name" value="RIBONUCLEASE"/>
    <property type="match status" value="1"/>
</dbReference>
<organism evidence="11 12">
    <name type="scientific">Colocasia esculenta</name>
    <name type="common">Wild taro</name>
    <name type="synonym">Arum esculentum</name>
    <dbReference type="NCBI Taxonomy" id="4460"/>
    <lineage>
        <taxon>Eukaryota</taxon>
        <taxon>Viridiplantae</taxon>
        <taxon>Streptophyta</taxon>
        <taxon>Embryophyta</taxon>
        <taxon>Tracheophyta</taxon>
        <taxon>Spermatophyta</taxon>
        <taxon>Magnoliopsida</taxon>
        <taxon>Liliopsida</taxon>
        <taxon>Araceae</taxon>
        <taxon>Aroideae</taxon>
        <taxon>Colocasieae</taxon>
        <taxon>Colocasia</taxon>
    </lineage>
</organism>
<evidence type="ECO:0000259" key="10">
    <source>
        <dbReference type="Pfam" id="PF10150"/>
    </source>
</evidence>
<dbReference type="GO" id="GO:0016787">
    <property type="term" value="F:hydrolase activity"/>
    <property type="evidence" value="ECO:0007669"/>
    <property type="project" value="UniProtKB-KW"/>
</dbReference>
<dbReference type="GO" id="GO:0006364">
    <property type="term" value="P:rRNA processing"/>
    <property type="evidence" value="ECO:0007669"/>
    <property type="project" value="TreeGrafter"/>
</dbReference>
<dbReference type="GO" id="GO:0004540">
    <property type="term" value="F:RNA nuclease activity"/>
    <property type="evidence" value="ECO:0007669"/>
    <property type="project" value="InterPro"/>
</dbReference>
<name>A0A843VLH8_COLES</name>
<evidence type="ECO:0000256" key="4">
    <source>
        <dbReference type="ARBA" id="ARBA00022723"/>
    </source>
</evidence>
<gene>
    <name evidence="11" type="ORF">Taro_026742</name>
</gene>
<evidence type="ECO:0000256" key="5">
    <source>
        <dbReference type="ARBA" id="ARBA00022759"/>
    </source>
</evidence>
<evidence type="ECO:0000256" key="3">
    <source>
        <dbReference type="ARBA" id="ARBA00022722"/>
    </source>
</evidence>
<dbReference type="AlphaFoldDB" id="A0A843VLH8"/>
<dbReference type="EMBL" id="NMUH01001629">
    <property type="protein sequence ID" value="MQL94084.1"/>
    <property type="molecule type" value="Genomic_DNA"/>
</dbReference>
<dbReference type="Proteomes" id="UP000652761">
    <property type="component" value="Unassembled WGS sequence"/>
</dbReference>